<organism evidence="2 3">
    <name type="scientific">Cannabis sativa</name>
    <name type="common">Hemp</name>
    <name type="synonym">Marijuana</name>
    <dbReference type="NCBI Taxonomy" id="3483"/>
    <lineage>
        <taxon>Eukaryota</taxon>
        <taxon>Viridiplantae</taxon>
        <taxon>Streptophyta</taxon>
        <taxon>Embryophyta</taxon>
        <taxon>Tracheophyta</taxon>
        <taxon>Spermatophyta</taxon>
        <taxon>Magnoliopsida</taxon>
        <taxon>eudicotyledons</taxon>
        <taxon>Gunneridae</taxon>
        <taxon>Pentapetalae</taxon>
        <taxon>rosids</taxon>
        <taxon>fabids</taxon>
        <taxon>Rosales</taxon>
        <taxon>Cannabaceae</taxon>
        <taxon>Cannabis</taxon>
    </lineage>
</organism>
<evidence type="ECO:0000256" key="1">
    <source>
        <dbReference type="SAM" id="Phobius"/>
    </source>
</evidence>
<name>A0A803PXD5_CANSA</name>
<keyword evidence="3" id="KW-1185">Reference proteome</keyword>
<proteinExistence type="predicted"/>
<dbReference type="EMBL" id="UZAU01000556">
    <property type="status" value="NOT_ANNOTATED_CDS"/>
    <property type="molecule type" value="Genomic_DNA"/>
</dbReference>
<protein>
    <submittedName>
        <fullName evidence="2">Uncharacterized protein</fullName>
    </submittedName>
</protein>
<keyword evidence="1" id="KW-0472">Membrane</keyword>
<reference evidence="2" key="1">
    <citation type="submission" date="2018-11" db="EMBL/GenBank/DDBJ databases">
        <authorList>
            <person name="Grassa J C."/>
        </authorList>
    </citation>
    <scope>NUCLEOTIDE SEQUENCE [LARGE SCALE GENOMIC DNA]</scope>
</reference>
<evidence type="ECO:0000313" key="2">
    <source>
        <dbReference type="EnsemblPlants" id="cds.evm.model.06.216"/>
    </source>
</evidence>
<feature type="transmembrane region" description="Helical" evidence="1">
    <location>
        <begin position="49"/>
        <end position="66"/>
    </location>
</feature>
<sequence>MIVTVRCCFGQTIGQQKKTRSDVVFWALLLLVLWAWSGPGPPHSVRADLDLFFLGLGVVIWCRFGGGGGKKGMETTLLDGCEWE</sequence>
<dbReference type="EnsemblPlants" id="evm.model.06.216">
    <property type="protein sequence ID" value="cds.evm.model.06.216"/>
    <property type="gene ID" value="evm.TU.06.216"/>
</dbReference>
<evidence type="ECO:0000313" key="3">
    <source>
        <dbReference type="Proteomes" id="UP000596661"/>
    </source>
</evidence>
<keyword evidence="1" id="KW-1133">Transmembrane helix</keyword>
<keyword evidence="1" id="KW-0812">Transmembrane</keyword>
<dbReference type="Proteomes" id="UP000596661">
    <property type="component" value="Chromosome 6"/>
</dbReference>
<accession>A0A803PXD5</accession>
<reference evidence="2" key="2">
    <citation type="submission" date="2021-03" db="UniProtKB">
        <authorList>
            <consortium name="EnsemblPlants"/>
        </authorList>
    </citation>
    <scope>IDENTIFICATION</scope>
</reference>
<dbReference type="AlphaFoldDB" id="A0A803PXD5"/>
<feature type="transmembrane region" description="Helical" evidence="1">
    <location>
        <begin position="21"/>
        <end position="37"/>
    </location>
</feature>
<dbReference type="Gramene" id="evm.model.06.216">
    <property type="protein sequence ID" value="cds.evm.model.06.216"/>
    <property type="gene ID" value="evm.TU.06.216"/>
</dbReference>